<evidence type="ECO:0000313" key="1">
    <source>
        <dbReference type="EMBL" id="KTD62777.1"/>
    </source>
</evidence>
<dbReference type="PATRIC" id="fig|45074.5.peg.1872"/>
<dbReference type="OrthoDB" id="5635884at2"/>
<organism evidence="1 2">
    <name type="scientific">Legionella santicrucis</name>
    <dbReference type="NCBI Taxonomy" id="45074"/>
    <lineage>
        <taxon>Bacteria</taxon>
        <taxon>Pseudomonadati</taxon>
        <taxon>Pseudomonadota</taxon>
        <taxon>Gammaproteobacteria</taxon>
        <taxon>Legionellales</taxon>
        <taxon>Legionellaceae</taxon>
        <taxon>Legionella</taxon>
    </lineage>
</organism>
<dbReference type="Proteomes" id="UP000054703">
    <property type="component" value="Unassembled WGS sequence"/>
</dbReference>
<name>A0A0W0Z0X4_9GAMM</name>
<keyword evidence="2" id="KW-1185">Reference proteome</keyword>
<dbReference type="EMBL" id="LNYU01000033">
    <property type="protein sequence ID" value="KTD62777.1"/>
    <property type="molecule type" value="Genomic_DNA"/>
</dbReference>
<evidence type="ECO:0008006" key="3">
    <source>
        <dbReference type="Google" id="ProtNLM"/>
    </source>
</evidence>
<proteinExistence type="predicted"/>
<evidence type="ECO:0000313" key="2">
    <source>
        <dbReference type="Proteomes" id="UP000054703"/>
    </source>
</evidence>
<dbReference type="RefSeq" id="WP_058514050.1">
    <property type="nucleotide sequence ID" value="NZ_CAAAIH010000090.1"/>
</dbReference>
<protein>
    <recommendedName>
        <fullName evidence="3">Peptidase C58 YopT-type domain-containing protein</fullName>
    </recommendedName>
</protein>
<gene>
    <name evidence="1" type="ORF">Lsan_1764</name>
</gene>
<accession>A0A0W0Z0X4</accession>
<comment type="caution">
    <text evidence="1">The sequence shown here is derived from an EMBL/GenBank/DDBJ whole genome shotgun (WGS) entry which is preliminary data.</text>
</comment>
<reference evidence="1 2" key="1">
    <citation type="submission" date="2015-11" db="EMBL/GenBank/DDBJ databases">
        <title>Genomic analysis of 38 Legionella species identifies large and diverse effector repertoires.</title>
        <authorList>
            <person name="Burstein D."/>
            <person name="Amaro F."/>
            <person name="Zusman T."/>
            <person name="Lifshitz Z."/>
            <person name="Cohen O."/>
            <person name="Gilbert J.A."/>
            <person name="Pupko T."/>
            <person name="Shuman H.A."/>
            <person name="Segal G."/>
        </authorList>
    </citation>
    <scope>NUCLEOTIDE SEQUENCE [LARGE SCALE GENOMIC DNA]</scope>
    <source>
        <strain evidence="1 2">SC-63-C7</strain>
    </source>
</reference>
<sequence>MLSKFYNFFASSKKIIKEKFSNQSEVLAKYKLDINDENEPVGMCQAMTNTYLDLILNGENPTEYLKDDKKFLKKAIHEENLELEFKQKNGICDKEDESIHHVFYKNNIPHEDKTYDLRMLTSEKFKECLKNKEHLLITVELENNVGHEVYLGKLNSSKCRFFDANLNGGEIIKPCEELIPEAVEHLKSYKLKENSTFKMGIS</sequence>
<dbReference type="AlphaFoldDB" id="A0A0W0Z0X4"/>